<organism evidence="3 4">
    <name type="scientific">Kineococcus glutinatus</name>
    <dbReference type="NCBI Taxonomy" id="1070872"/>
    <lineage>
        <taxon>Bacteria</taxon>
        <taxon>Bacillati</taxon>
        <taxon>Actinomycetota</taxon>
        <taxon>Actinomycetes</taxon>
        <taxon>Kineosporiales</taxon>
        <taxon>Kineosporiaceae</taxon>
        <taxon>Kineococcus</taxon>
    </lineage>
</organism>
<dbReference type="Gene3D" id="2.80.10.50">
    <property type="match status" value="1"/>
</dbReference>
<dbReference type="SUPFAM" id="SSF110221">
    <property type="entry name" value="AbfB domain"/>
    <property type="match status" value="1"/>
</dbReference>
<name>A0ABP9H9C2_9ACTN</name>
<dbReference type="Proteomes" id="UP001501195">
    <property type="component" value="Unassembled WGS sequence"/>
</dbReference>
<dbReference type="InterPro" id="IPR036195">
    <property type="entry name" value="AbfB_ABD_sf"/>
</dbReference>
<dbReference type="Pfam" id="PF05270">
    <property type="entry name" value="AbfB"/>
    <property type="match status" value="1"/>
</dbReference>
<evidence type="ECO:0000313" key="3">
    <source>
        <dbReference type="EMBL" id="GAA4964749.1"/>
    </source>
</evidence>
<accession>A0ABP9H9C2</accession>
<evidence type="ECO:0000313" key="4">
    <source>
        <dbReference type="Proteomes" id="UP001501195"/>
    </source>
</evidence>
<comment type="caution">
    <text evidence="3">The sequence shown here is derived from an EMBL/GenBank/DDBJ whole genome shotgun (WGS) entry which is preliminary data.</text>
</comment>
<evidence type="ECO:0000256" key="1">
    <source>
        <dbReference type="SAM" id="SignalP"/>
    </source>
</evidence>
<protein>
    <recommendedName>
        <fullName evidence="2">Alpha-L-arabinofuranosidase B arabinose-binding domain-containing protein</fullName>
    </recommendedName>
</protein>
<gene>
    <name evidence="3" type="ORF">GCM10023225_04820</name>
</gene>
<proteinExistence type="predicted"/>
<sequence>MAPGLVVSLVTSLVVSLAAGGVAGAAAAAAAPLGAGRVGGEPLGSRVTLTRYGDDAPVRVLNVTTYIQPIDVMTATDTTDAHFLKVRGLSDANCISWESAKHRGRFLRHRGPGTRLELAGGLFDPWFAADATFCPHYLGDGWMGVSPHVELESVNHPGHFVQVHGDHLVLDRRDHSGPYTWGFAERDPASLGQVSGGGWTIHEDDTATYERWGTCTGLTPWFGQPRRRSVSVTLSTGRVVSSTATSTPFVGYYPHVALRSTRADWPSVHAVERNVWPCVW</sequence>
<keyword evidence="4" id="KW-1185">Reference proteome</keyword>
<dbReference type="InterPro" id="IPR007934">
    <property type="entry name" value="AbfB_ABD"/>
</dbReference>
<dbReference type="RefSeq" id="WP_345710729.1">
    <property type="nucleotide sequence ID" value="NZ_BAABIL010000053.1"/>
</dbReference>
<evidence type="ECO:0000259" key="2">
    <source>
        <dbReference type="Pfam" id="PF05270"/>
    </source>
</evidence>
<feature type="chain" id="PRO_5046415275" description="Alpha-L-arabinofuranosidase B arabinose-binding domain-containing protein" evidence="1">
    <location>
        <begin position="29"/>
        <end position="280"/>
    </location>
</feature>
<dbReference type="EMBL" id="BAABIL010000053">
    <property type="protein sequence ID" value="GAA4964749.1"/>
    <property type="molecule type" value="Genomic_DNA"/>
</dbReference>
<feature type="domain" description="Alpha-L-arabinofuranosidase B arabinose-binding" evidence="2">
    <location>
        <begin position="64"/>
        <end position="174"/>
    </location>
</feature>
<feature type="signal peptide" evidence="1">
    <location>
        <begin position="1"/>
        <end position="28"/>
    </location>
</feature>
<keyword evidence="1" id="KW-0732">Signal</keyword>
<reference evidence="4" key="1">
    <citation type="journal article" date="2019" name="Int. J. Syst. Evol. Microbiol.">
        <title>The Global Catalogue of Microorganisms (GCM) 10K type strain sequencing project: providing services to taxonomists for standard genome sequencing and annotation.</title>
        <authorList>
            <consortium name="The Broad Institute Genomics Platform"/>
            <consortium name="The Broad Institute Genome Sequencing Center for Infectious Disease"/>
            <person name="Wu L."/>
            <person name="Ma J."/>
        </authorList>
    </citation>
    <scope>NUCLEOTIDE SEQUENCE [LARGE SCALE GENOMIC DNA]</scope>
    <source>
        <strain evidence="4">JCM 18126</strain>
    </source>
</reference>